<evidence type="ECO:0000259" key="6">
    <source>
        <dbReference type="PROSITE" id="PS50011"/>
    </source>
</evidence>
<dbReference type="PANTHER" id="PTHR24348:SF22">
    <property type="entry name" value="NON-SPECIFIC SERINE_THREONINE PROTEIN KINASE"/>
    <property type="match status" value="1"/>
</dbReference>
<dbReference type="SMART" id="SM00220">
    <property type="entry name" value="S_TKc"/>
    <property type="match status" value="1"/>
</dbReference>
<dbReference type="Proteomes" id="UP000683925">
    <property type="component" value="Unassembled WGS sequence"/>
</dbReference>
<dbReference type="PANTHER" id="PTHR24348">
    <property type="entry name" value="SERINE/THREONINE-PROTEIN KINASE UNC-51-RELATED"/>
    <property type="match status" value="1"/>
</dbReference>
<dbReference type="InterPro" id="IPR045269">
    <property type="entry name" value="Atg1-like"/>
</dbReference>
<dbReference type="Pfam" id="PF00069">
    <property type="entry name" value="Pkinase"/>
    <property type="match status" value="1"/>
</dbReference>
<accession>A0A8S1YG93</accession>
<keyword evidence="3" id="KW-0418">Kinase</keyword>
<feature type="binding site" evidence="5">
    <location>
        <position position="47"/>
    </location>
    <ligand>
        <name>ATP</name>
        <dbReference type="ChEBI" id="CHEBI:30616"/>
    </ligand>
</feature>
<protein>
    <recommendedName>
        <fullName evidence="6">Protein kinase domain-containing protein</fullName>
    </recommendedName>
</protein>
<evidence type="ECO:0000256" key="1">
    <source>
        <dbReference type="ARBA" id="ARBA00022679"/>
    </source>
</evidence>
<dbReference type="GO" id="GO:0000407">
    <property type="term" value="C:phagophore assembly site"/>
    <property type="evidence" value="ECO:0007669"/>
    <property type="project" value="TreeGrafter"/>
</dbReference>
<evidence type="ECO:0000256" key="4">
    <source>
        <dbReference type="ARBA" id="ARBA00022840"/>
    </source>
</evidence>
<dbReference type="EMBL" id="CAJJDP010000159">
    <property type="protein sequence ID" value="CAD8212343.1"/>
    <property type="molecule type" value="Genomic_DNA"/>
</dbReference>
<keyword evidence="4 5" id="KW-0067">ATP-binding</keyword>
<organism evidence="7 8">
    <name type="scientific">Paramecium octaurelia</name>
    <dbReference type="NCBI Taxonomy" id="43137"/>
    <lineage>
        <taxon>Eukaryota</taxon>
        <taxon>Sar</taxon>
        <taxon>Alveolata</taxon>
        <taxon>Ciliophora</taxon>
        <taxon>Intramacronucleata</taxon>
        <taxon>Oligohymenophorea</taxon>
        <taxon>Peniculida</taxon>
        <taxon>Parameciidae</taxon>
        <taxon>Paramecium</taxon>
    </lineage>
</organism>
<proteinExistence type="predicted"/>
<evidence type="ECO:0000313" key="8">
    <source>
        <dbReference type="Proteomes" id="UP000683925"/>
    </source>
</evidence>
<evidence type="ECO:0000313" key="7">
    <source>
        <dbReference type="EMBL" id="CAD8212343.1"/>
    </source>
</evidence>
<evidence type="ECO:0000256" key="2">
    <source>
        <dbReference type="ARBA" id="ARBA00022741"/>
    </source>
</evidence>
<dbReference type="FunFam" id="1.10.510.10:FF:001266">
    <property type="entry name" value="Protein kinase, putative"/>
    <property type="match status" value="1"/>
</dbReference>
<keyword evidence="1" id="KW-0808">Transferase</keyword>
<evidence type="ECO:0000256" key="3">
    <source>
        <dbReference type="ARBA" id="ARBA00022777"/>
    </source>
</evidence>
<dbReference type="GO" id="GO:0005524">
    <property type="term" value="F:ATP binding"/>
    <property type="evidence" value="ECO:0007669"/>
    <property type="project" value="UniProtKB-UniRule"/>
</dbReference>
<dbReference type="InterPro" id="IPR008271">
    <property type="entry name" value="Ser/Thr_kinase_AS"/>
</dbReference>
<dbReference type="GO" id="GO:0005829">
    <property type="term" value="C:cytosol"/>
    <property type="evidence" value="ECO:0007669"/>
    <property type="project" value="TreeGrafter"/>
</dbReference>
<evidence type="ECO:0000256" key="5">
    <source>
        <dbReference type="PROSITE-ProRule" id="PRU10141"/>
    </source>
</evidence>
<feature type="domain" description="Protein kinase" evidence="6">
    <location>
        <begin position="18"/>
        <end position="272"/>
    </location>
</feature>
<dbReference type="PROSITE" id="PS50011">
    <property type="entry name" value="PROTEIN_KINASE_DOM"/>
    <property type="match status" value="1"/>
</dbReference>
<dbReference type="OrthoDB" id="306191at2759"/>
<dbReference type="InterPro" id="IPR000719">
    <property type="entry name" value="Prot_kinase_dom"/>
</dbReference>
<dbReference type="InterPro" id="IPR017441">
    <property type="entry name" value="Protein_kinase_ATP_BS"/>
</dbReference>
<keyword evidence="2 5" id="KW-0547">Nucleotide-binding</keyword>
<name>A0A8S1YG93_PAROT</name>
<gene>
    <name evidence="7" type="ORF">POCTA_138.1.T1570103</name>
</gene>
<dbReference type="GO" id="GO:0016020">
    <property type="term" value="C:membrane"/>
    <property type="evidence" value="ECO:0007669"/>
    <property type="project" value="TreeGrafter"/>
</dbReference>
<reference evidence="7" key="1">
    <citation type="submission" date="2021-01" db="EMBL/GenBank/DDBJ databases">
        <authorList>
            <consortium name="Genoscope - CEA"/>
            <person name="William W."/>
        </authorList>
    </citation>
    <scope>NUCLEOTIDE SEQUENCE</scope>
</reference>
<comment type="caution">
    <text evidence="7">The sequence shown here is derived from an EMBL/GenBank/DDBJ whole genome shotgun (WGS) entry which is preliminary data.</text>
</comment>
<sequence>MKQANQYFLLNGQMIQGYQIQSFIGKGQFGQVFKAVKFENREIVAIKLIQKKRFQDNDGIVGQLVQSEIKALQLVKSDHVVGFIESFQDLEYCYIVMEYCNSGDLEQQLKNPKLKLTENDAIGIIKQILMGLRDLHSKFIIHRDLKLQNIMVHNNSIYKIADLGFSKVLQNADQKSVLQLGTLFTMAPEIFNQNQYGLSSDMFSVGVIFYQILFDRFPFKQRDYISDSQPNISFQKNKIDVSAHTINLLERMLQFNPNNRITFKDLIRHPVFASDKLFYSTTSKIQLQANMISFDGYQEFYQEQSGKIEASQSKLMYQQQPNQSIVQKEVQLQKSIKFLDMSEIKNEIADNILSLEIDKINKQINEMYFFSNTLQEVIQVLRFPHFMDILCIKIQKLCQSILKLIKENIDQYKNQKQYKDDYRLLVEQNREMETYNELISYYLLDAKEQLTQFSEESLQDQISQYNDEEQQFNRGFFQQIMNYLEDKNKQINFAFAHVILCYLYCKTKNPDFIEFDSTTFNLNQSQEQYPNQNQLLARIEENSSLQYYLQY</sequence>
<dbReference type="AlphaFoldDB" id="A0A8S1YG93"/>
<dbReference type="OMA" id="EYCYIVM"/>
<dbReference type="PROSITE" id="PS00108">
    <property type="entry name" value="PROTEIN_KINASE_ST"/>
    <property type="match status" value="1"/>
</dbReference>
<dbReference type="PROSITE" id="PS00107">
    <property type="entry name" value="PROTEIN_KINASE_ATP"/>
    <property type="match status" value="1"/>
</dbReference>
<dbReference type="GO" id="GO:0000045">
    <property type="term" value="P:autophagosome assembly"/>
    <property type="evidence" value="ECO:0007669"/>
    <property type="project" value="TreeGrafter"/>
</dbReference>
<dbReference type="CDD" id="cd00180">
    <property type="entry name" value="PKc"/>
    <property type="match status" value="1"/>
</dbReference>
<dbReference type="GO" id="GO:0010506">
    <property type="term" value="P:regulation of autophagy"/>
    <property type="evidence" value="ECO:0007669"/>
    <property type="project" value="InterPro"/>
</dbReference>
<dbReference type="GO" id="GO:0005776">
    <property type="term" value="C:autophagosome"/>
    <property type="evidence" value="ECO:0007669"/>
    <property type="project" value="TreeGrafter"/>
</dbReference>
<dbReference type="GO" id="GO:0004674">
    <property type="term" value="F:protein serine/threonine kinase activity"/>
    <property type="evidence" value="ECO:0007669"/>
    <property type="project" value="InterPro"/>
</dbReference>
<keyword evidence="8" id="KW-1185">Reference proteome</keyword>